<reference evidence="4" key="2">
    <citation type="submission" date="2021-09" db="EMBL/GenBank/DDBJ databases">
        <authorList>
            <person name="Gilroy R."/>
        </authorList>
    </citation>
    <scope>NUCLEOTIDE SEQUENCE</scope>
    <source>
        <strain evidence="4">USAMLcec4-12693</strain>
    </source>
</reference>
<keyword evidence="3" id="KW-0479">Metal-binding</keyword>
<evidence type="ECO:0000256" key="2">
    <source>
        <dbReference type="ARBA" id="ARBA00005806"/>
    </source>
</evidence>
<dbReference type="EMBL" id="DYXE01000022">
    <property type="protein sequence ID" value="HJH49052.1"/>
    <property type="molecule type" value="Genomic_DNA"/>
</dbReference>
<evidence type="ECO:0000313" key="4">
    <source>
        <dbReference type="EMBL" id="HJH49052.1"/>
    </source>
</evidence>
<keyword evidence="3" id="KW-0408">Iron</keyword>
<sequence length="383" mass="43572">MEIIKDLPEVFEEFAEQRKNSFLAVKELKDKGVPVVGAYCTYFPQEIAMAMGAATVGLCSTSDETIAVAEKDLPKNLCPLIKSSYGFAITEKCPYFYFSDVVVGETTCDGKKKMYEYMSEFKDVFLMELPNTQGEQAFKLWKSEMIRFKEYLEKKFDVEITEEQIRNAIKINNQGRRSLRRLYEVMKHDPAPITGHDLFKVLYGSTFKFDRSQIPEEVDALVEKIEKEYAEGKMQEKKPRILVTGCPIGGATEKVIQAIENNGGIVVTYENCTGAKSIDKLVDEENLDVYDALARRYLNIGCSVMTPNPNRLELLGRLIDEYRVDGVVEMILQACHTYNVESTGIRRFVNEKKNIPYIGVETDYSQADIGQLNTRIAAFIEML</sequence>
<comment type="similarity">
    <text evidence="2">Belongs to the FldB/FldC dehydratase alpha/beta subunit family.</text>
</comment>
<evidence type="ECO:0000256" key="3">
    <source>
        <dbReference type="ARBA" id="ARBA00023014"/>
    </source>
</evidence>
<keyword evidence="3" id="KW-0411">Iron-sulfur</keyword>
<dbReference type="Proteomes" id="UP000813420">
    <property type="component" value="Unassembled WGS sequence"/>
</dbReference>
<protein>
    <submittedName>
        <fullName evidence="4">2-hydroxyacyl-CoA dehydratase family protein</fullName>
    </submittedName>
</protein>
<accession>A0A9D3AII7</accession>
<evidence type="ECO:0000313" key="5">
    <source>
        <dbReference type="Proteomes" id="UP000813420"/>
    </source>
</evidence>
<reference evidence="4" key="1">
    <citation type="journal article" date="2021" name="PeerJ">
        <title>Extensive microbial diversity within the chicken gut microbiome revealed by metagenomics and culture.</title>
        <authorList>
            <person name="Gilroy R."/>
            <person name="Ravi A."/>
            <person name="Getino M."/>
            <person name="Pursley I."/>
            <person name="Horton D.L."/>
            <person name="Alikhan N.F."/>
            <person name="Baker D."/>
            <person name="Gharbi K."/>
            <person name="Hall N."/>
            <person name="Watson M."/>
            <person name="Adriaenssens E.M."/>
            <person name="Foster-Nyarko E."/>
            <person name="Jarju S."/>
            <person name="Secka A."/>
            <person name="Antonio M."/>
            <person name="Oren A."/>
            <person name="Chaudhuri R.R."/>
            <person name="La Ragione R."/>
            <person name="Hildebrand F."/>
            <person name="Pallen M.J."/>
        </authorList>
    </citation>
    <scope>NUCLEOTIDE SEQUENCE</scope>
    <source>
        <strain evidence="4">USAMLcec4-12693</strain>
    </source>
</reference>
<dbReference type="Gene3D" id="1.20.1270.370">
    <property type="match status" value="1"/>
</dbReference>
<dbReference type="Gene3D" id="3.40.50.11900">
    <property type="match status" value="1"/>
</dbReference>
<dbReference type="Gene3D" id="3.40.50.11890">
    <property type="match status" value="1"/>
</dbReference>
<gene>
    <name evidence="4" type="ORF">K8V39_02165</name>
</gene>
<dbReference type="NCBIfam" id="NF040772">
    <property type="entry name" value="double_cubane"/>
    <property type="match status" value="1"/>
</dbReference>
<dbReference type="AlphaFoldDB" id="A0A9D3AII7"/>
<dbReference type="PANTHER" id="PTHR30548">
    <property type="entry name" value="2-HYDROXYGLUTARYL-COA DEHYDRATASE, D-COMPONENT-RELATED"/>
    <property type="match status" value="1"/>
</dbReference>
<comment type="cofactor">
    <cofactor evidence="1">
        <name>[4Fe-4S] cluster</name>
        <dbReference type="ChEBI" id="CHEBI:49883"/>
    </cofactor>
</comment>
<dbReference type="PANTHER" id="PTHR30548:SF6">
    <property type="entry name" value="DEHYDRATASE SUBUNIT YJIM-RELATED"/>
    <property type="match status" value="1"/>
</dbReference>
<evidence type="ECO:0000256" key="1">
    <source>
        <dbReference type="ARBA" id="ARBA00001966"/>
    </source>
</evidence>
<dbReference type="GO" id="GO:0051536">
    <property type="term" value="F:iron-sulfur cluster binding"/>
    <property type="evidence" value="ECO:0007669"/>
    <property type="project" value="UniProtKB-KW"/>
</dbReference>
<dbReference type="InterPro" id="IPR010327">
    <property type="entry name" value="FldB/FldC_alpha/beta"/>
</dbReference>
<dbReference type="RefSeq" id="WP_277271603.1">
    <property type="nucleotide sequence ID" value="NZ_DYXE01000022.1"/>
</dbReference>
<proteinExistence type="inferred from homology"/>
<dbReference type="InterPro" id="IPR047678">
    <property type="entry name" value="YjiM-like"/>
</dbReference>
<comment type="caution">
    <text evidence="4">The sequence shown here is derived from an EMBL/GenBank/DDBJ whole genome shotgun (WGS) entry which is preliminary data.</text>
</comment>
<name>A0A9D3AII7_9FIRM</name>
<dbReference type="Pfam" id="PF06050">
    <property type="entry name" value="HGD-D"/>
    <property type="match status" value="1"/>
</dbReference>
<organism evidence="4 5">
    <name type="scientific">Merdimonas faecis</name>
    <dbReference type="NCBI Taxonomy" id="1653435"/>
    <lineage>
        <taxon>Bacteria</taxon>
        <taxon>Bacillati</taxon>
        <taxon>Bacillota</taxon>
        <taxon>Clostridia</taxon>
        <taxon>Lachnospirales</taxon>
        <taxon>Lachnospiraceae</taxon>
        <taxon>Merdimonas</taxon>
    </lineage>
</organism>
<dbReference type="GO" id="GO:0016836">
    <property type="term" value="F:hydro-lyase activity"/>
    <property type="evidence" value="ECO:0007669"/>
    <property type="project" value="UniProtKB-ARBA"/>
</dbReference>